<reference evidence="1 2" key="1">
    <citation type="submission" date="2016-08" db="EMBL/GenBank/DDBJ databases">
        <title>Whole genome sequence of Mesorhizobium sp. strain UASWS1009 isolated from industrial sewage.</title>
        <authorList>
            <person name="Crovadore J."/>
            <person name="Calmin G."/>
            <person name="Chablais R."/>
            <person name="Cochard B."/>
            <person name="Lefort F."/>
        </authorList>
    </citation>
    <scope>NUCLEOTIDE SEQUENCE [LARGE SCALE GENOMIC DNA]</scope>
    <source>
        <strain evidence="1 2">UASWS1009</strain>
    </source>
</reference>
<keyword evidence="2" id="KW-1185">Reference proteome</keyword>
<dbReference type="AlphaFoldDB" id="A0A1C2DYS1"/>
<organism evidence="1 2">
    <name type="scientific">Mesorhizobium hungaricum</name>
    <dbReference type="NCBI Taxonomy" id="1566387"/>
    <lineage>
        <taxon>Bacteria</taxon>
        <taxon>Pseudomonadati</taxon>
        <taxon>Pseudomonadota</taxon>
        <taxon>Alphaproteobacteria</taxon>
        <taxon>Hyphomicrobiales</taxon>
        <taxon>Phyllobacteriaceae</taxon>
        <taxon>Mesorhizobium</taxon>
    </lineage>
</organism>
<name>A0A1C2DYS1_9HYPH</name>
<proteinExistence type="predicted"/>
<evidence type="ECO:0008006" key="3">
    <source>
        <dbReference type="Google" id="ProtNLM"/>
    </source>
</evidence>
<gene>
    <name evidence="1" type="ORF">QV13_09915</name>
</gene>
<dbReference type="EMBL" id="MDEO01000030">
    <property type="protein sequence ID" value="OCX19910.1"/>
    <property type="molecule type" value="Genomic_DNA"/>
</dbReference>
<dbReference type="OrthoDB" id="9102188at2"/>
<sequence length="201" mass="21808">MENRLRRIARIVPILAATICLGVAGVLVVAVEATSALAVEKPVPMEKNPPGDIPDTQVFIDYAAPQGFTLKVPEGWARSDRADGASFVDKFDGVVVSVAKADAAPTVAAAKTTYVPELEKAERAVTVSSVKAEALPAGAAIRIVYSTNSELNPVTNKQVRLENERYLFFKDGKLVTLEFYAPKGADNVDQWQLMSQSFRWK</sequence>
<comment type="caution">
    <text evidence="1">The sequence shown here is derived from an EMBL/GenBank/DDBJ whole genome shotgun (WGS) entry which is preliminary data.</text>
</comment>
<protein>
    <recommendedName>
        <fullName evidence="3">Lipoprotein</fullName>
    </recommendedName>
</protein>
<dbReference type="Proteomes" id="UP000094412">
    <property type="component" value="Unassembled WGS sequence"/>
</dbReference>
<accession>A0A1C2DYS1</accession>
<dbReference type="STRING" id="1566387.QV13_09915"/>
<evidence type="ECO:0000313" key="1">
    <source>
        <dbReference type="EMBL" id="OCX19910.1"/>
    </source>
</evidence>
<evidence type="ECO:0000313" key="2">
    <source>
        <dbReference type="Proteomes" id="UP000094412"/>
    </source>
</evidence>